<feature type="transmembrane region" description="Helical" evidence="7">
    <location>
        <begin position="168"/>
        <end position="194"/>
    </location>
</feature>
<evidence type="ECO:0000256" key="3">
    <source>
        <dbReference type="ARBA" id="ARBA00022475"/>
    </source>
</evidence>
<proteinExistence type="inferred from homology"/>
<keyword evidence="5 7" id="KW-1133">Transmembrane helix</keyword>
<dbReference type="Pfam" id="PF00528">
    <property type="entry name" value="BPD_transp_1"/>
    <property type="match status" value="1"/>
</dbReference>
<protein>
    <submittedName>
        <fullName evidence="9">Putative hydroxymethylpyrimidine transport system permease protein</fullName>
    </submittedName>
</protein>
<dbReference type="GO" id="GO:0005886">
    <property type="term" value="C:plasma membrane"/>
    <property type="evidence" value="ECO:0007669"/>
    <property type="project" value="UniProtKB-SubCell"/>
</dbReference>
<feature type="domain" description="ABC transmembrane type-1" evidence="8">
    <location>
        <begin position="49"/>
        <end position="233"/>
    </location>
</feature>
<dbReference type="EMBL" id="SLZU01000017">
    <property type="protein sequence ID" value="TCS59880.1"/>
    <property type="molecule type" value="Genomic_DNA"/>
</dbReference>
<evidence type="ECO:0000256" key="1">
    <source>
        <dbReference type="ARBA" id="ARBA00004651"/>
    </source>
</evidence>
<dbReference type="AlphaFoldDB" id="A0A4R3J624"/>
<comment type="subcellular location">
    <subcellularLocation>
        <location evidence="1 7">Cell membrane</location>
        <topology evidence="1 7">Multi-pass membrane protein</topology>
    </subcellularLocation>
</comment>
<feature type="transmembrane region" description="Helical" evidence="7">
    <location>
        <begin position="54"/>
        <end position="79"/>
    </location>
</feature>
<evidence type="ECO:0000313" key="10">
    <source>
        <dbReference type="Proteomes" id="UP000295696"/>
    </source>
</evidence>
<sequence length="244" mass="25843">MSNARTILASALFGLLLWQGVVWATDLPRFILPGPGLVAQTLWESRALIAEHSLITIAEVLIGLALGAVLGGLSAIGLASSSIARQLVRPLLVFSQAIPVFALAPILTLWFGYGLGSKVAMALIIIYFPVTSSFFDALMRPNKDWVGLARVMGASPARIMWHIRIPAALPGLASGLRLAAVYAPIGAIIGEWVGASKGLGYLMLLANGRAKTDLMFAALIVLAIFTVLLHAGVGKAANRLLERR</sequence>
<dbReference type="GO" id="GO:0055085">
    <property type="term" value="P:transmembrane transport"/>
    <property type="evidence" value="ECO:0007669"/>
    <property type="project" value="InterPro"/>
</dbReference>
<feature type="transmembrane region" description="Helical" evidence="7">
    <location>
        <begin position="214"/>
        <end position="234"/>
    </location>
</feature>
<evidence type="ECO:0000256" key="6">
    <source>
        <dbReference type="ARBA" id="ARBA00023136"/>
    </source>
</evidence>
<dbReference type="OrthoDB" id="9786495at2"/>
<keyword evidence="4 7" id="KW-0812">Transmembrane</keyword>
<dbReference type="PROSITE" id="PS50928">
    <property type="entry name" value="ABC_TM1"/>
    <property type="match status" value="1"/>
</dbReference>
<dbReference type="RefSeq" id="WP_132247590.1">
    <property type="nucleotide sequence ID" value="NZ_CBDUOC010000150.1"/>
</dbReference>
<feature type="transmembrane region" description="Helical" evidence="7">
    <location>
        <begin position="119"/>
        <end position="138"/>
    </location>
</feature>
<keyword evidence="6 7" id="KW-0472">Membrane</keyword>
<dbReference type="SUPFAM" id="SSF161098">
    <property type="entry name" value="MetI-like"/>
    <property type="match status" value="1"/>
</dbReference>
<evidence type="ECO:0000256" key="4">
    <source>
        <dbReference type="ARBA" id="ARBA00022692"/>
    </source>
</evidence>
<feature type="transmembrane region" description="Helical" evidence="7">
    <location>
        <begin position="91"/>
        <end position="113"/>
    </location>
</feature>
<evidence type="ECO:0000313" key="9">
    <source>
        <dbReference type="EMBL" id="TCS59880.1"/>
    </source>
</evidence>
<dbReference type="Proteomes" id="UP000295696">
    <property type="component" value="Unassembled WGS sequence"/>
</dbReference>
<dbReference type="InterPro" id="IPR035906">
    <property type="entry name" value="MetI-like_sf"/>
</dbReference>
<dbReference type="Gene3D" id="1.10.3720.10">
    <property type="entry name" value="MetI-like"/>
    <property type="match status" value="1"/>
</dbReference>
<evidence type="ECO:0000256" key="5">
    <source>
        <dbReference type="ARBA" id="ARBA00022989"/>
    </source>
</evidence>
<evidence type="ECO:0000256" key="2">
    <source>
        <dbReference type="ARBA" id="ARBA00022448"/>
    </source>
</evidence>
<reference evidence="9 10" key="1">
    <citation type="submission" date="2019-03" db="EMBL/GenBank/DDBJ databases">
        <title>Genomic Encyclopedia of Type Strains, Phase IV (KMG-IV): sequencing the most valuable type-strain genomes for metagenomic binning, comparative biology and taxonomic classification.</title>
        <authorList>
            <person name="Goeker M."/>
        </authorList>
    </citation>
    <scope>NUCLEOTIDE SEQUENCE [LARGE SCALE GENOMIC DNA]</scope>
    <source>
        <strain evidence="9 10">DSM 104836</strain>
    </source>
</reference>
<evidence type="ECO:0000259" key="8">
    <source>
        <dbReference type="PROSITE" id="PS50928"/>
    </source>
</evidence>
<name>A0A4R3J624_9RHOB</name>
<comment type="similarity">
    <text evidence="7">Belongs to the binding-protein-dependent transport system permease family.</text>
</comment>
<comment type="caution">
    <text evidence="9">The sequence shown here is derived from an EMBL/GenBank/DDBJ whole genome shotgun (WGS) entry which is preliminary data.</text>
</comment>
<dbReference type="PANTHER" id="PTHR30151:SF20">
    <property type="entry name" value="ABC TRANSPORTER PERMEASE PROTEIN HI_0355-RELATED"/>
    <property type="match status" value="1"/>
</dbReference>
<accession>A0A4R3J624</accession>
<keyword evidence="3" id="KW-1003">Cell membrane</keyword>
<evidence type="ECO:0000256" key="7">
    <source>
        <dbReference type="RuleBase" id="RU363032"/>
    </source>
</evidence>
<dbReference type="CDD" id="cd06261">
    <property type="entry name" value="TM_PBP2"/>
    <property type="match status" value="1"/>
</dbReference>
<dbReference type="InterPro" id="IPR000515">
    <property type="entry name" value="MetI-like"/>
</dbReference>
<keyword evidence="10" id="KW-1185">Reference proteome</keyword>
<dbReference type="PANTHER" id="PTHR30151">
    <property type="entry name" value="ALKANE SULFONATE ABC TRANSPORTER-RELATED, MEMBRANE SUBUNIT"/>
    <property type="match status" value="1"/>
</dbReference>
<gene>
    <name evidence="9" type="ORF">EDD52_11713</name>
</gene>
<keyword evidence="2 7" id="KW-0813">Transport</keyword>
<organism evidence="9 10">
    <name type="scientific">Primorskyibacter sedentarius</name>
    <dbReference type="NCBI Taxonomy" id="745311"/>
    <lineage>
        <taxon>Bacteria</taxon>
        <taxon>Pseudomonadati</taxon>
        <taxon>Pseudomonadota</taxon>
        <taxon>Alphaproteobacteria</taxon>
        <taxon>Rhodobacterales</taxon>
        <taxon>Roseobacteraceae</taxon>
        <taxon>Primorskyibacter</taxon>
    </lineage>
</organism>